<proteinExistence type="inferred from homology"/>
<keyword evidence="3" id="KW-0012">Acyltransferase</keyword>
<evidence type="ECO:0000313" key="6">
    <source>
        <dbReference type="Proteomes" id="UP000465622"/>
    </source>
</evidence>
<gene>
    <name evidence="5" type="ORF">MMAGJ_16340</name>
</gene>
<reference evidence="5 6" key="1">
    <citation type="journal article" date="2019" name="Emerg. Microbes Infect.">
        <title>Comprehensive subspecies identification of 175 nontuberculous mycobacteria species based on 7547 genomic profiles.</title>
        <authorList>
            <person name="Matsumoto Y."/>
            <person name="Kinjo T."/>
            <person name="Motooka D."/>
            <person name="Nabeya D."/>
            <person name="Jung N."/>
            <person name="Uechi K."/>
            <person name="Horii T."/>
            <person name="Iida T."/>
            <person name="Fujita J."/>
            <person name="Nakamura S."/>
        </authorList>
    </citation>
    <scope>NUCLEOTIDE SEQUENCE [LARGE SCALE GENOMIC DNA]</scope>
    <source>
        <strain evidence="5 6">JCM 12375</strain>
    </source>
</reference>
<evidence type="ECO:0000313" key="5">
    <source>
        <dbReference type="EMBL" id="BBX32352.1"/>
    </source>
</evidence>
<dbReference type="Gene3D" id="3.40.718.10">
    <property type="entry name" value="Isopropylmalate Dehydrogenase"/>
    <property type="match status" value="1"/>
</dbReference>
<evidence type="ECO:0000256" key="1">
    <source>
        <dbReference type="ARBA" id="ARBA00005656"/>
    </source>
</evidence>
<feature type="domain" description="Phosphate acetyl/butaryl transferase" evidence="4">
    <location>
        <begin position="85"/>
        <end position="288"/>
    </location>
</feature>
<dbReference type="PANTHER" id="PTHR43356:SF2">
    <property type="entry name" value="PHOSPHATE ACETYLTRANSFERASE"/>
    <property type="match status" value="1"/>
</dbReference>
<dbReference type="PIRSF" id="PIRSF000428">
    <property type="entry name" value="P_Ac_trans"/>
    <property type="match status" value="1"/>
</dbReference>
<sequence length="310" mass="32193">MTLMSESTLLYEPPPVDLGPAPTAVVQPSSGTSLRAVHGAYAAGLIAPTVIGDRQTIVRLAAKDELTVDGWVFHEVDGDEPAADLAASLAAGGDVAMMVKGNIKTDVLMRAVLQNRRESGVSSGRLSHIFAVYLPEEIYHKPLYVTDGAINVAPSPDLKQVIANNAIDFVQSMGIRRPKVVVLSATETVSAAVPSSIEAADVGTRIADRADVLGPVALDIALSGAAAAVKGITSPVAGDADVLICPNIETANGVVKMAARNPRTVIAGLVVGGSYPIVLPSRGDSHQSQLASCGLGRKYLAWMQHNPKPL</sequence>
<name>A0ABM7HP92_MYCME</name>
<evidence type="ECO:0000256" key="3">
    <source>
        <dbReference type="ARBA" id="ARBA00023315"/>
    </source>
</evidence>
<keyword evidence="2" id="KW-0808">Transferase</keyword>
<dbReference type="Pfam" id="PF01515">
    <property type="entry name" value="PTA_PTB"/>
    <property type="match status" value="1"/>
</dbReference>
<dbReference type="PANTHER" id="PTHR43356">
    <property type="entry name" value="PHOSPHATE ACETYLTRANSFERASE"/>
    <property type="match status" value="1"/>
</dbReference>
<dbReference type="SUPFAM" id="SSF53659">
    <property type="entry name" value="Isocitrate/Isopropylmalate dehydrogenase-like"/>
    <property type="match status" value="1"/>
</dbReference>
<dbReference type="InterPro" id="IPR012147">
    <property type="entry name" value="P_Ac_Bu_trans"/>
</dbReference>
<comment type="similarity">
    <text evidence="1">Belongs to the phosphate acetyltransferase and butyryltransferase family.</text>
</comment>
<accession>A0ABM7HP92</accession>
<dbReference type="InterPro" id="IPR002505">
    <property type="entry name" value="PTA_PTB"/>
</dbReference>
<evidence type="ECO:0000256" key="2">
    <source>
        <dbReference type="ARBA" id="ARBA00022679"/>
    </source>
</evidence>
<evidence type="ECO:0000259" key="4">
    <source>
        <dbReference type="Pfam" id="PF01515"/>
    </source>
</evidence>
<organism evidence="5 6">
    <name type="scientific">Mycolicibacterium mageritense</name>
    <name type="common">Mycobacterium mageritense</name>
    <dbReference type="NCBI Taxonomy" id="53462"/>
    <lineage>
        <taxon>Bacteria</taxon>
        <taxon>Bacillati</taxon>
        <taxon>Actinomycetota</taxon>
        <taxon>Actinomycetes</taxon>
        <taxon>Mycobacteriales</taxon>
        <taxon>Mycobacteriaceae</taxon>
        <taxon>Mycolicibacterium</taxon>
    </lineage>
</organism>
<dbReference type="Proteomes" id="UP000465622">
    <property type="component" value="Chromosome"/>
</dbReference>
<protein>
    <recommendedName>
        <fullName evidence="4">Phosphate acetyl/butaryl transferase domain-containing protein</fullName>
    </recommendedName>
</protein>
<keyword evidence="6" id="KW-1185">Reference proteome</keyword>
<dbReference type="EMBL" id="AP022567">
    <property type="protein sequence ID" value="BBX32352.1"/>
    <property type="molecule type" value="Genomic_DNA"/>
</dbReference>
<dbReference type="InterPro" id="IPR050500">
    <property type="entry name" value="Phos_Acetyltrans/Butyryltrans"/>
</dbReference>